<dbReference type="PANTHER" id="PTHR10663">
    <property type="entry name" value="GUANYL-NUCLEOTIDE EXCHANGE FACTOR"/>
    <property type="match status" value="1"/>
</dbReference>
<keyword evidence="9" id="KW-1185">Reference proteome</keyword>
<dbReference type="Pfam" id="PF12783">
    <property type="entry name" value="Sec7-like_HUS"/>
    <property type="match status" value="1"/>
</dbReference>
<evidence type="ECO:0000256" key="4">
    <source>
        <dbReference type="ARBA" id="ARBA00023136"/>
    </source>
</evidence>
<dbReference type="InterPro" id="IPR016024">
    <property type="entry name" value="ARM-type_fold"/>
</dbReference>
<dbReference type="FunFam" id="1.10.220.20:FF:000002">
    <property type="entry name" value="Brefeldin A-inhibited guanine nucleotide-exchange protein 1"/>
    <property type="match status" value="1"/>
</dbReference>
<dbReference type="Proteomes" id="UP000266861">
    <property type="component" value="Unassembled WGS sequence"/>
</dbReference>
<proteinExistence type="predicted"/>
<keyword evidence="3" id="KW-0653">Protein transport</keyword>
<keyword evidence="1" id="KW-0813">Transport</keyword>
<comment type="subcellular location">
    <subcellularLocation>
        <location evidence="5">Cytoplasmic vesicle</location>
        <location evidence="5">COPI-coated vesicle membrane</location>
    </subcellularLocation>
</comment>
<keyword evidence="4" id="KW-0472">Membrane</keyword>
<dbReference type="Pfam" id="PF16213">
    <property type="entry name" value="DCB"/>
    <property type="match status" value="1"/>
</dbReference>
<feature type="region of interest" description="Disordered" evidence="6">
    <location>
        <begin position="409"/>
        <end position="428"/>
    </location>
</feature>
<reference evidence="8 9" key="1">
    <citation type="submission" date="2018-08" db="EMBL/GenBank/DDBJ databases">
        <title>Genome and evolution of the arbuscular mycorrhizal fungus Diversispora epigaea (formerly Glomus versiforme) and its bacterial endosymbionts.</title>
        <authorList>
            <person name="Sun X."/>
            <person name="Fei Z."/>
            <person name="Harrison M."/>
        </authorList>
    </citation>
    <scope>NUCLEOTIDE SEQUENCE [LARGE SCALE GENOMIC DNA]</scope>
    <source>
        <strain evidence="8 9">IT104</strain>
    </source>
</reference>
<feature type="region of interest" description="Disordered" evidence="6">
    <location>
        <begin position="1368"/>
        <end position="1399"/>
    </location>
</feature>
<dbReference type="InterPro" id="IPR023394">
    <property type="entry name" value="Sec7_C_sf"/>
</dbReference>
<dbReference type="Gene3D" id="1.10.220.20">
    <property type="match status" value="1"/>
</dbReference>
<keyword evidence="2" id="KW-0963">Cytoplasm</keyword>
<dbReference type="CDD" id="cd00171">
    <property type="entry name" value="Sec7"/>
    <property type="match status" value="1"/>
</dbReference>
<evidence type="ECO:0000313" key="8">
    <source>
        <dbReference type="EMBL" id="RHZ75291.1"/>
    </source>
</evidence>
<dbReference type="Pfam" id="PF20252">
    <property type="entry name" value="BIG2_C"/>
    <property type="match status" value="1"/>
</dbReference>
<feature type="compositionally biased region" description="Low complexity" evidence="6">
    <location>
        <begin position="414"/>
        <end position="428"/>
    </location>
</feature>
<dbReference type="Gene3D" id="1.10.1000.11">
    <property type="entry name" value="Arf Nucleotide-binding Site Opener,domain 2"/>
    <property type="match status" value="1"/>
</dbReference>
<evidence type="ECO:0000256" key="2">
    <source>
        <dbReference type="ARBA" id="ARBA00022490"/>
    </source>
</evidence>
<evidence type="ECO:0000259" key="7">
    <source>
        <dbReference type="PROSITE" id="PS50190"/>
    </source>
</evidence>
<dbReference type="InterPro" id="IPR000904">
    <property type="entry name" value="Sec7_dom"/>
</dbReference>
<dbReference type="FunFam" id="1.10.1000.11:FF:000003">
    <property type="entry name" value="Brefeldin A-inhibited guanine nucleotide-exchange protein 1"/>
    <property type="match status" value="1"/>
</dbReference>
<feature type="region of interest" description="Disordered" evidence="6">
    <location>
        <begin position="620"/>
        <end position="644"/>
    </location>
</feature>
<evidence type="ECO:0000256" key="3">
    <source>
        <dbReference type="ARBA" id="ARBA00022927"/>
    </source>
</evidence>
<dbReference type="PROSITE" id="PS50190">
    <property type="entry name" value="SEC7"/>
    <property type="match status" value="1"/>
</dbReference>
<sequence length="2166" mass="244415">MSILKGALERLLTEAHSSKQRELEQACSTALEQLQQEINYLLKKAAIKRGKQKENLENIVNETNGIEISTASNGTDSKLISNGISIGTAGETSDTITEKVEKHTLADNSGKNTESPTSVSNGRVSISSSLFARAGEDLPKILADNYWLPFRIACGNTMSTNIRVIALDCLQKVIAHGLLIGNNIIALPKSGSTKKRDSKAKNHNFGFNDTNDLTLLDASTPFEDTESLDGNSSLNFPNPPRLIDDVVHTVCIGFIGPQTDQTVQLQILKVLLTLVTTEQCPVHGISLLKIVQTCCNLYCFSKSQVNQATAKAELTQISNLIVTRLEEFSMELSKIEASKQQTSNTSTYQDAILESNPIKENDNGAEDNGEEGEVIVDVGKTTNGVDSPNSVDSANIANVINDKVDEIEENNNTSQSPSIQKIESSSSNISTDNVIINDVQDTDEIVEDSVIINEISPNLDVSENNDNGNYEANESREVHEVEIKANVSNNDNEIKIVEVSNNDNETITVIDNINPQKCEIEKQEISSEVQVNGIEEIQIFSTDTTSEIQESVIVENKSKAQDSVNEILDDNINENKIIVKEEILDTLDSKENKITVKEEIPDTSNVKENGIIIKDDQPEIIDPKIPEPPVSPKFVDENSKKPLRRRRSSLANMKDLKIEIPPTSKKRTTLPLKKPSSHETLNILRKDLYLTFRLFCRLSMRLGGENSQPEDINLRGRSLVLELILSMLDNSGPVFHSDEIYIKLNRNALCVSLSQNGVSSNEQLFELSLSNFLMLLRYYRAPLKTELEVLFNEIYLRFLDMSNATYQQKHLVLQGLMKICQKPQILLDIYLNYDCDITMVSVFERIVASLSKVAQLRTKTSNKSNRGIMGGNSAGLELIALHDKTLKVKGLRCLVAIVKSLIEWCKDLERKNGIESSQQLLPRNPTPDTVEDKTPIIFSKNPLLSINFSTLHSNSSSSSIGTVDYEDNPAQYHEIMSRKQTLREGIKLFNTKPQKGINFLIQHGFLKKDSSNIIAFLVSTTGLNKASIGEYLGEGDSESIKIMHAFVDRMDFTELSFVDALRTFLQTFRLPGESQKIDRIMEKFADRYCETNPDIFANADTAYILAYSAIILNTDQHSAQVKRRMEKSEFIKNNRGINNNNDLADEFLEKIFDEIANNEIVMEEEQFSEVAKTAISHATDRERQELYEREISQMQRKSQALLKSNRNGQTPAVWRSASHADHVKPMFAVLCWPLMATLSLVFEEADNPLSSNNSNKGTEFAQANQESIELCLDGFLGAIRISSIFRMDVERDAFVSSLAKLTGLNHVDEMRSKHVAAIKTLLSVANSYGEGLQSSWFIVLKTVSTIESYQLIDSSTGSVSYSSDGASGLDYSPQNSRNNIPPSNNSVISSFNSSNTPRQSINITRRGSLGGVMKEFQSQSTIIAIDRIFTNSVKLSGDAIVHFFKALCTVSLEEVNSSRSSPRMYSLQRIVEIAYYNMSRIRFEWSQIWKILQPHFITVGCHENIIVATFAIDSLRQLNMKFLERDELSHYNTQSEFMKPFEQIIKNNPLSNIHDLIIQSFIQMISARARSIKSGWKSIFVVFGRAASDENVQLVETTFNVSKLVYQKHLDLIGPAFVDFVNCLVEFAFNGKDEELINEAIRMLQGCVKVLVKDVDNTLHKSDNKEISTISQTNSEQQVIASKRKLQHIEEEQFFLKWFPVVSGLSRLVVDSESQAVRNKALEALFDILKSTGNLFEISYWNKIFRNVILPIFEDLKEPTSRQSPSATDFKRRESTSEIWIQTIRLIVDLYTLFNDIFSTQPEFLVELLDLLIALLKRRNEKLGQTGIHCFHNLIVRNGMRFDNVTWGIVTISLEDIFKWTTPNELLEIEIVNSEIENKNKSDLINNNINNAVGGGIPLKNPSSRDSNETFLNDNLLPNKNGNTKIDIDFPHAIIKCAAQLIAIQSVQDLALNDNSKSSTKEPVHYLTQMPAEFRNRWLRCLYNSYKFAHDFNANDKLRHALWKAGYVQQMPNLTKQETLSLSVFLSILFDLYRTFGDEDQDLLPPLVEESTQVFDRFIRLMHEPLSNLQQREMTNWSPLVITVFKELCKTKWDDGKRESDVDFDDEKEMHDTKTTRLVGLKKQIPDFYRLAIKIIGIDRVDVRIALQEFLEKIGNEFLNIDKWDN</sequence>
<dbReference type="Pfam" id="PF01369">
    <property type="entry name" value="Sec7"/>
    <property type="match status" value="1"/>
</dbReference>
<feature type="compositionally biased region" description="Low complexity" evidence="6">
    <location>
        <begin position="1368"/>
        <end position="1397"/>
    </location>
</feature>
<evidence type="ECO:0000313" key="9">
    <source>
        <dbReference type="Proteomes" id="UP000266861"/>
    </source>
</evidence>
<evidence type="ECO:0000256" key="5">
    <source>
        <dbReference type="ARBA" id="ARBA00060451"/>
    </source>
</evidence>
<dbReference type="PANTHER" id="PTHR10663:SF375">
    <property type="entry name" value="LD29171P"/>
    <property type="match status" value="1"/>
</dbReference>
<dbReference type="GO" id="GO:0015031">
    <property type="term" value="P:protein transport"/>
    <property type="evidence" value="ECO:0007669"/>
    <property type="project" value="UniProtKB-KW"/>
</dbReference>
<protein>
    <recommendedName>
        <fullName evidence="7">SEC7 domain-containing protein</fullName>
    </recommendedName>
</protein>
<dbReference type="SUPFAM" id="SSF48371">
    <property type="entry name" value="ARM repeat"/>
    <property type="match status" value="1"/>
</dbReference>
<organism evidence="8 9">
    <name type="scientific">Diversispora epigaea</name>
    <dbReference type="NCBI Taxonomy" id="1348612"/>
    <lineage>
        <taxon>Eukaryota</taxon>
        <taxon>Fungi</taxon>
        <taxon>Fungi incertae sedis</taxon>
        <taxon>Mucoromycota</taxon>
        <taxon>Glomeromycotina</taxon>
        <taxon>Glomeromycetes</taxon>
        <taxon>Diversisporales</taxon>
        <taxon>Diversisporaceae</taxon>
        <taxon>Diversispora</taxon>
    </lineage>
</organism>
<gene>
    <name evidence="8" type="ORF">Glove_216g75</name>
</gene>
<name>A0A397IH71_9GLOM</name>
<dbReference type="SMART" id="SM00222">
    <property type="entry name" value="Sec7"/>
    <property type="match status" value="1"/>
</dbReference>
<dbReference type="STRING" id="1348612.A0A397IH71"/>
<dbReference type="GO" id="GO:0030663">
    <property type="term" value="C:COPI-coated vesicle membrane"/>
    <property type="evidence" value="ECO:0007669"/>
    <property type="project" value="UniProtKB-SubCell"/>
</dbReference>
<dbReference type="InterPro" id="IPR032629">
    <property type="entry name" value="DCB_dom"/>
</dbReference>
<feature type="domain" description="SEC7" evidence="7">
    <location>
        <begin position="971"/>
        <end position="1158"/>
    </location>
</feature>
<dbReference type="InterPro" id="IPR035999">
    <property type="entry name" value="Sec7_dom_sf"/>
</dbReference>
<dbReference type="Pfam" id="PF09324">
    <property type="entry name" value="Sec7-like_HDS"/>
    <property type="match status" value="1"/>
</dbReference>
<dbReference type="SUPFAM" id="SSF48425">
    <property type="entry name" value="Sec7 domain"/>
    <property type="match status" value="1"/>
</dbReference>
<evidence type="ECO:0000256" key="6">
    <source>
        <dbReference type="SAM" id="MobiDB-lite"/>
    </source>
</evidence>
<dbReference type="GO" id="GO:0005085">
    <property type="term" value="F:guanyl-nucleotide exchange factor activity"/>
    <property type="evidence" value="ECO:0007669"/>
    <property type="project" value="InterPro"/>
</dbReference>
<dbReference type="GO" id="GO:0032012">
    <property type="term" value="P:regulation of ARF protein signal transduction"/>
    <property type="evidence" value="ECO:0007669"/>
    <property type="project" value="InterPro"/>
</dbReference>
<dbReference type="InterPro" id="IPR015403">
    <property type="entry name" value="Mon2/Sec7/BIG1-like_HDS"/>
</dbReference>
<dbReference type="InterPro" id="IPR046455">
    <property type="entry name" value="Sec7/BIG1-like_C"/>
</dbReference>
<accession>A0A397IH71</accession>
<comment type="caution">
    <text evidence="8">The sequence shown here is derived from an EMBL/GenBank/DDBJ whole genome shotgun (WGS) entry which is preliminary data.</text>
</comment>
<dbReference type="InterPro" id="IPR032691">
    <property type="entry name" value="Mon2/Sec7/BIG1-like_HUS"/>
</dbReference>
<dbReference type="OrthoDB" id="18431at2759"/>
<dbReference type="EMBL" id="PQFF01000201">
    <property type="protein sequence ID" value="RHZ75291.1"/>
    <property type="molecule type" value="Genomic_DNA"/>
</dbReference>
<evidence type="ECO:0000256" key="1">
    <source>
        <dbReference type="ARBA" id="ARBA00022448"/>
    </source>
</evidence>